<reference evidence="3" key="1">
    <citation type="submission" date="2025-08" db="UniProtKB">
        <authorList>
            <consortium name="RefSeq"/>
        </authorList>
    </citation>
    <scope>IDENTIFICATION</scope>
    <source>
        <tissue evidence="3">Whole sample</tissue>
    </source>
</reference>
<feature type="domain" description="DUF7869" evidence="1">
    <location>
        <begin position="1"/>
        <end position="92"/>
    </location>
</feature>
<dbReference type="InterPro" id="IPR057191">
    <property type="entry name" value="DUF7869"/>
</dbReference>
<gene>
    <name evidence="3" type="primary">LOC111122754</name>
</gene>
<sequence length="215" mass="25061">MVGHTHEDVDQMFSRISIQLGNKAIKTLDQLHEELKRAYHPVPSTVHIDNMWDYRALALQSPIQLADHKNPHSFTFRLVEDSVKMGYKEWPMERVANKTVDITELASAFNVDPMPLSTIPEKGRKLFEAMSVDIPKWEKSGTLGEDEKERWIRHLQTMEIFNEPVVAQAKDLPQFRRICPVQEIQLAVGEDLRRHMLSLTQESTIRTVRQRQRPR</sequence>
<evidence type="ECO:0000313" key="2">
    <source>
        <dbReference type="Proteomes" id="UP000694844"/>
    </source>
</evidence>
<dbReference type="PANTHER" id="PTHR33153">
    <property type="entry name" value="MYND-TYPE DOMAIN-CONTAINING PROTEIN"/>
    <property type="match status" value="1"/>
</dbReference>
<dbReference type="Pfam" id="PF25273">
    <property type="entry name" value="DUF7869"/>
    <property type="match status" value="1"/>
</dbReference>
<dbReference type="GeneID" id="111122754"/>
<proteinExistence type="predicted"/>
<dbReference type="Proteomes" id="UP000694844">
    <property type="component" value="Chromosome 3"/>
</dbReference>
<protein>
    <submittedName>
        <fullName evidence="3">Uncharacterized protein LOC111122754</fullName>
    </submittedName>
</protein>
<name>A0A8B8CX39_CRAVI</name>
<dbReference type="OrthoDB" id="6134498at2759"/>
<dbReference type="KEGG" id="cvn:111122754"/>
<evidence type="ECO:0000259" key="1">
    <source>
        <dbReference type="Pfam" id="PF25273"/>
    </source>
</evidence>
<organism evidence="2 3">
    <name type="scientific">Crassostrea virginica</name>
    <name type="common">Eastern oyster</name>
    <dbReference type="NCBI Taxonomy" id="6565"/>
    <lineage>
        <taxon>Eukaryota</taxon>
        <taxon>Metazoa</taxon>
        <taxon>Spiralia</taxon>
        <taxon>Lophotrochozoa</taxon>
        <taxon>Mollusca</taxon>
        <taxon>Bivalvia</taxon>
        <taxon>Autobranchia</taxon>
        <taxon>Pteriomorphia</taxon>
        <taxon>Ostreida</taxon>
        <taxon>Ostreoidea</taxon>
        <taxon>Ostreidae</taxon>
        <taxon>Crassostrea</taxon>
    </lineage>
</organism>
<accession>A0A8B8CX39</accession>
<keyword evidence="2" id="KW-1185">Reference proteome</keyword>
<dbReference type="AlphaFoldDB" id="A0A8B8CX39"/>
<evidence type="ECO:0000313" key="3">
    <source>
        <dbReference type="RefSeq" id="XP_022320363.1"/>
    </source>
</evidence>
<dbReference type="RefSeq" id="XP_022320363.1">
    <property type="nucleotide sequence ID" value="XM_022464655.1"/>
</dbReference>
<dbReference type="PANTHER" id="PTHR33153:SF3">
    <property type="entry name" value="TRAFFICKING PROTEIN PARTICLE COMPLEX SUBUNIT 11 DOMAIN-CONTAINING PROTEIN"/>
    <property type="match status" value="1"/>
</dbReference>